<evidence type="ECO:0000256" key="1">
    <source>
        <dbReference type="SAM" id="MobiDB-lite"/>
    </source>
</evidence>
<sequence>MVNKKLLPKPPRIRGQEANRDKSGYCEYYKEYGHDTNECHVLKIEMEKLIKRGHLKEFVDTRGRPQARPRSPPRENRNYPQGRGASPSHEENRNRRDLPLRLTGRIDRISGVRAGRGDSRNSKKNYARREVYSSPSSQISVEGISFSDAELQGLEFPYDDPVVISLFIANYTVERMLVDTRSSTHILYLSMYDKLGLPRNMLQPMNTALVGFTGHSIYPKGIATLDFTVGSDNKKSTT</sequence>
<dbReference type="Proteomes" id="UP001454036">
    <property type="component" value="Unassembled WGS sequence"/>
</dbReference>
<dbReference type="AlphaFoldDB" id="A0AAV3PPU5"/>
<evidence type="ECO:0000313" key="2">
    <source>
        <dbReference type="EMBL" id="GAA0152927.1"/>
    </source>
</evidence>
<dbReference type="PANTHER" id="PTHR33240">
    <property type="entry name" value="OS08G0508500 PROTEIN"/>
    <property type="match status" value="1"/>
</dbReference>
<reference evidence="2 3" key="1">
    <citation type="submission" date="2024-01" db="EMBL/GenBank/DDBJ databases">
        <title>The complete chloroplast genome sequence of Lithospermum erythrorhizon: insights into the phylogenetic relationship among Boraginaceae species and the maternal lineages of purple gromwells.</title>
        <authorList>
            <person name="Okada T."/>
            <person name="Watanabe K."/>
        </authorList>
    </citation>
    <scope>NUCLEOTIDE SEQUENCE [LARGE SCALE GENOMIC DNA]</scope>
</reference>
<accession>A0AAV3PPU5</accession>
<comment type="caution">
    <text evidence="2">The sequence shown here is derived from an EMBL/GenBank/DDBJ whole genome shotgun (WGS) entry which is preliminary data.</text>
</comment>
<dbReference type="InterPro" id="IPR021109">
    <property type="entry name" value="Peptidase_aspartic_dom_sf"/>
</dbReference>
<proteinExistence type="predicted"/>
<feature type="region of interest" description="Disordered" evidence="1">
    <location>
        <begin position="57"/>
        <end position="132"/>
    </location>
</feature>
<organism evidence="2 3">
    <name type="scientific">Lithospermum erythrorhizon</name>
    <name type="common">Purple gromwell</name>
    <name type="synonym">Lithospermum officinale var. erythrorhizon</name>
    <dbReference type="NCBI Taxonomy" id="34254"/>
    <lineage>
        <taxon>Eukaryota</taxon>
        <taxon>Viridiplantae</taxon>
        <taxon>Streptophyta</taxon>
        <taxon>Embryophyta</taxon>
        <taxon>Tracheophyta</taxon>
        <taxon>Spermatophyta</taxon>
        <taxon>Magnoliopsida</taxon>
        <taxon>eudicotyledons</taxon>
        <taxon>Gunneridae</taxon>
        <taxon>Pentapetalae</taxon>
        <taxon>asterids</taxon>
        <taxon>lamiids</taxon>
        <taxon>Boraginales</taxon>
        <taxon>Boraginaceae</taxon>
        <taxon>Boraginoideae</taxon>
        <taxon>Lithospermeae</taxon>
        <taxon>Lithospermum</taxon>
    </lineage>
</organism>
<keyword evidence="3" id="KW-1185">Reference proteome</keyword>
<feature type="compositionally biased region" description="Basic and acidic residues" evidence="1">
    <location>
        <begin position="88"/>
        <end position="131"/>
    </location>
</feature>
<dbReference type="PANTHER" id="PTHR33240:SF15">
    <property type="entry name" value="GAG-PRO-LIKE PROTEIN"/>
    <property type="match status" value="1"/>
</dbReference>
<dbReference type="Gene3D" id="2.40.70.10">
    <property type="entry name" value="Acid Proteases"/>
    <property type="match status" value="1"/>
</dbReference>
<protein>
    <submittedName>
        <fullName evidence="2">Uncharacterized protein</fullName>
    </submittedName>
</protein>
<dbReference type="EMBL" id="BAABME010002080">
    <property type="protein sequence ID" value="GAA0152927.1"/>
    <property type="molecule type" value="Genomic_DNA"/>
</dbReference>
<gene>
    <name evidence="2" type="ORF">LIER_11286</name>
</gene>
<name>A0AAV3PPU5_LITER</name>
<evidence type="ECO:0000313" key="3">
    <source>
        <dbReference type="Proteomes" id="UP001454036"/>
    </source>
</evidence>